<gene>
    <name evidence="1" type="ORF">KCV87_21655</name>
</gene>
<evidence type="ECO:0000313" key="2">
    <source>
        <dbReference type="Proteomes" id="UP000677152"/>
    </source>
</evidence>
<dbReference type="EMBL" id="CP073249">
    <property type="protein sequence ID" value="QUF02110.1"/>
    <property type="molecule type" value="Genomic_DNA"/>
</dbReference>
<protein>
    <recommendedName>
        <fullName evidence="3">Lipoprotein</fullName>
    </recommendedName>
</protein>
<name>A0AA45L3E5_9PSEU</name>
<dbReference type="AlphaFoldDB" id="A0AA45L3E5"/>
<accession>A0AA45L3E5</accession>
<evidence type="ECO:0000313" key="1">
    <source>
        <dbReference type="EMBL" id="QUF02110.1"/>
    </source>
</evidence>
<evidence type="ECO:0008006" key="3">
    <source>
        <dbReference type="Google" id="ProtNLM"/>
    </source>
</evidence>
<reference evidence="1" key="1">
    <citation type="submission" date="2021-04" db="EMBL/GenBank/DDBJ databases">
        <title>Genomic sequence of Actinosynnema pretiosum subsp. pretiosum ATCC 31280 (C-14919).</title>
        <authorList>
            <person name="Bai L."/>
            <person name="Wang X."/>
            <person name="Xiao Y."/>
        </authorList>
    </citation>
    <scope>NUCLEOTIDE SEQUENCE</scope>
    <source>
        <strain evidence="1">ATCC 31280</strain>
    </source>
</reference>
<dbReference type="PROSITE" id="PS51257">
    <property type="entry name" value="PROKAR_LIPOPROTEIN"/>
    <property type="match status" value="1"/>
</dbReference>
<proteinExistence type="predicted"/>
<dbReference type="Proteomes" id="UP000677152">
    <property type="component" value="Chromosome"/>
</dbReference>
<sequence>MRRLGIALLALGFLLTGCSSGWEGEVRFKVTEVLPERENKSGQLLKPHVLITLDQEMSKDEPALAKEGADLDQFPADVKAGDAVLCQVRSHDDNAFDDVGPKVTISSCRAA</sequence>
<organism evidence="1 2">
    <name type="scientific">Actinosynnema pretiosum subsp. pretiosum</name>
    <dbReference type="NCBI Taxonomy" id="103721"/>
    <lineage>
        <taxon>Bacteria</taxon>
        <taxon>Bacillati</taxon>
        <taxon>Actinomycetota</taxon>
        <taxon>Actinomycetes</taxon>
        <taxon>Pseudonocardiales</taxon>
        <taxon>Pseudonocardiaceae</taxon>
        <taxon>Actinosynnema</taxon>
    </lineage>
</organism>